<dbReference type="GO" id="GO:0035091">
    <property type="term" value="F:phosphatidylinositol binding"/>
    <property type="evidence" value="ECO:0007669"/>
    <property type="project" value="TreeGrafter"/>
</dbReference>
<dbReference type="AlphaFoldDB" id="A0A9P3PHS7"/>
<proteinExistence type="predicted"/>
<dbReference type="EMBL" id="BRPK01000003">
    <property type="protein sequence ID" value="GLB36367.1"/>
    <property type="molecule type" value="Genomic_DNA"/>
</dbReference>
<feature type="domain" description="PXA" evidence="3">
    <location>
        <begin position="32"/>
        <end position="211"/>
    </location>
</feature>
<dbReference type="PANTHER" id="PTHR22775:SF3">
    <property type="entry name" value="SORTING NEXIN-13"/>
    <property type="match status" value="1"/>
</dbReference>
<feature type="transmembrane region" description="Helical" evidence="2">
    <location>
        <begin position="228"/>
        <end position="255"/>
    </location>
</feature>
<keyword evidence="2" id="KW-1133">Transmembrane helix</keyword>
<dbReference type="OrthoDB" id="5582218at2759"/>
<accession>A0A9P3PHS7</accession>
<evidence type="ECO:0000313" key="5">
    <source>
        <dbReference type="Proteomes" id="UP001063166"/>
    </source>
</evidence>
<protein>
    <submittedName>
        <fullName evidence="4">PXA domain containing protein</fullName>
    </submittedName>
</protein>
<dbReference type="Proteomes" id="UP001063166">
    <property type="component" value="Unassembled WGS sequence"/>
</dbReference>
<dbReference type="SMART" id="SM00313">
    <property type="entry name" value="PXA"/>
    <property type="match status" value="1"/>
</dbReference>
<keyword evidence="2" id="KW-0812">Transmembrane</keyword>
<feature type="compositionally biased region" description="Basic and acidic residues" evidence="1">
    <location>
        <begin position="460"/>
        <end position="472"/>
    </location>
</feature>
<gene>
    <name evidence="4" type="ORF">LshimejAT787_0306550</name>
</gene>
<sequence length="472" mass="51884">MSIASARTRPLANRLLFPALPADAPLPPLVGSPELSAELYDFIALALRAYVVPWWSKISRYDKQFLPEITRILAAVVRQLDARVQAVPLAPLLLFHVPAILTQHYRDYRNAHHKLSTSYASGGAASLPQLFHQLQPHMAVSADGRLDTEYFRQVVDHILKVCLPEEDYQPDAERFIVREVVLKVLLVDVVPKITQPWFIQKSILDLLQLQDQPPEPPRSPSPPSTNAFSFHTIIVLVLSAIQAISGACLALIHAYKQMVSTIKRVNELQPATSPNSTFPSFPPRHYVQPPLTMLSEIFILQERAASSILLTTTRLLAGFSYSFLDRLLPHLIKSQLSPAFILSTTRTAKRTLFPNGYPGPPPIEPTPEEQAEIRARLVAWRPSGALGKRLLPLLLGPDPSKTLDAALAPLSSAPCNVHLVLFLLDLVVLELFPELALPPGGEPVHGHGGSSSVGSGSMGRDVDSIQSESEKS</sequence>
<organism evidence="4 5">
    <name type="scientific">Lyophyllum shimeji</name>
    <name type="common">Hon-shimeji</name>
    <name type="synonym">Tricholoma shimeji</name>
    <dbReference type="NCBI Taxonomy" id="47721"/>
    <lineage>
        <taxon>Eukaryota</taxon>
        <taxon>Fungi</taxon>
        <taxon>Dikarya</taxon>
        <taxon>Basidiomycota</taxon>
        <taxon>Agaricomycotina</taxon>
        <taxon>Agaricomycetes</taxon>
        <taxon>Agaricomycetidae</taxon>
        <taxon>Agaricales</taxon>
        <taxon>Tricholomatineae</taxon>
        <taxon>Lyophyllaceae</taxon>
        <taxon>Lyophyllum</taxon>
    </lineage>
</organism>
<evidence type="ECO:0000313" key="4">
    <source>
        <dbReference type="EMBL" id="GLB36367.1"/>
    </source>
</evidence>
<reference evidence="4" key="1">
    <citation type="submission" date="2022-07" db="EMBL/GenBank/DDBJ databases">
        <title>The genome of Lyophyllum shimeji provides insight into the initial evolution of ectomycorrhizal fungal genome.</title>
        <authorList>
            <person name="Kobayashi Y."/>
            <person name="Shibata T."/>
            <person name="Hirakawa H."/>
            <person name="Shigenobu S."/>
            <person name="Nishiyama T."/>
            <person name="Yamada A."/>
            <person name="Hasebe M."/>
            <person name="Kawaguchi M."/>
        </authorList>
    </citation>
    <scope>NUCLEOTIDE SEQUENCE</scope>
    <source>
        <strain evidence="4">AT787</strain>
    </source>
</reference>
<evidence type="ECO:0000256" key="2">
    <source>
        <dbReference type="SAM" id="Phobius"/>
    </source>
</evidence>
<dbReference type="PROSITE" id="PS51207">
    <property type="entry name" value="PXA"/>
    <property type="match status" value="1"/>
</dbReference>
<comment type="caution">
    <text evidence="4">The sequence shown here is derived from an EMBL/GenBank/DDBJ whole genome shotgun (WGS) entry which is preliminary data.</text>
</comment>
<dbReference type="PANTHER" id="PTHR22775">
    <property type="entry name" value="SORTING NEXIN"/>
    <property type="match status" value="1"/>
</dbReference>
<dbReference type="Pfam" id="PF02194">
    <property type="entry name" value="PXA"/>
    <property type="match status" value="1"/>
</dbReference>
<evidence type="ECO:0000259" key="3">
    <source>
        <dbReference type="PROSITE" id="PS51207"/>
    </source>
</evidence>
<evidence type="ECO:0000256" key="1">
    <source>
        <dbReference type="SAM" id="MobiDB-lite"/>
    </source>
</evidence>
<keyword evidence="5" id="KW-1185">Reference proteome</keyword>
<dbReference type="InterPro" id="IPR003114">
    <property type="entry name" value="Phox_assoc"/>
</dbReference>
<keyword evidence="2" id="KW-0472">Membrane</keyword>
<feature type="region of interest" description="Disordered" evidence="1">
    <location>
        <begin position="439"/>
        <end position="472"/>
    </location>
</feature>
<name>A0A9P3PHS7_LYOSH</name>